<reference evidence="5 6" key="1">
    <citation type="submission" date="2020-07" db="EMBL/GenBank/DDBJ databases">
        <title>Sequencing the genomes of 1000 actinobacteria strains.</title>
        <authorList>
            <person name="Klenk H.-P."/>
        </authorList>
    </citation>
    <scope>NUCLEOTIDE SEQUENCE [LARGE SCALE GENOMIC DNA]</scope>
    <source>
        <strain evidence="5 6">DSM 26474</strain>
    </source>
</reference>
<dbReference type="EMBL" id="JACCBM010000001">
    <property type="protein sequence ID" value="NYD72369.1"/>
    <property type="molecule type" value="Genomic_DNA"/>
</dbReference>
<dbReference type="RefSeq" id="WP_179549146.1">
    <property type="nucleotide sequence ID" value="NZ_BSEW01000002.1"/>
</dbReference>
<dbReference type="InterPro" id="IPR015424">
    <property type="entry name" value="PyrdxlP-dep_Trfase"/>
</dbReference>
<evidence type="ECO:0000313" key="5">
    <source>
        <dbReference type="EMBL" id="NYD72369.1"/>
    </source>
</evidence>
<dbReference type="SUPFAM" id="SSF53383">
    <property type="entry name" value="PLP-dependent transferases"/>
    <property type="match status" value="1"/>
</dbReference>
<dbReference type="EC" id="2.6.1.59" evidence="5"/>
<gene>
    <name evidence="5" type="ORF">BJ984_003527</name>
</gene>
<dbReference type="InterPro" id="IPR000653">
    <property type="entry name" value="DegT/StrS_aminotransferase"/>
</dbReference>
<dbReference type="Proteomes" id="UP000549913">
    <property type="component" value="Unassembled WGS sequence"/>
</dbReference>
<dbReference type="AlphaFoldDB" id="A0A852STV4"/>
<keyword evidence="5" id="KW-0808">Transferase</keyword>
<dbReference type="PANTHER" id="PTHR30244">
    <property type="entry name" value="TRANSAMINASE"/>
    <property type="match status" value="1"/>
</dbReference>
<evidence type="ECO:0000256" key="1">
    <source>
        <dbReference type="ARBA" id="ARBA00001933"/>
    </source>
</evidence>
<dbReference type="PIRSF" id="PIRSF000390">
    <property type="entry name" value="PLP_StrS"/>
    <property type="match status" value="1"/>
</dbReference>
<dbReference type="GO" id="GO:0030170">
    <property type="term" value="F:pyridoxal phosphate binding"/>
    <property type="evidence" value="ECO:0007669"/>
    <property type="project" value="TreeGrafter"/>
</dbReference>
<evidence type="ECO:0000256" key="2">
    <source>
        <dbReference type="PIRSR" id="PIRSR000390-1"/>
    </source>
</evidence>
<dbReference type="Pfam" id="PF01041">
    <property type="entry name" value="DegT_DnrJ_EryC1"/>
    <property type="match status" value="1"/>
</dbReference>
<keyword evidence="3 4" id="KW-0663">Pyridoxal phosphate</keyword>
<organism evidence="5 6">
    <name type="scientific">Herbiconiux flava</name>
    <dbReference type="NCBI Taxonomy" id="881268"/>
    <lineage>
        <taxon>Bacteria</taxon>
        <taxon>Bacillati</taxon>
        <taxon>Actinomycetota</taxon>
        <taxon>Actinomycetes</taxon>
        <taxon>Micrococcales</taxon>
        <taxon>Microbacteriaceae</taxon>
        <taxon>Herbiconiux</taxon>
    </lineage>
</organism>
<keyword evidence="5" id="KW-0032">Aminotransferase</keyword>
<feature type="modified residue" description="N6-(pyridoxal phosphate)lysine" evidence="3">
    <location>
        <position position="184"/>
    </location>
</feature>
<sequence>MPDEIVFSRPYRAPGELTNLAAVLDSDHSHGDGAFTASATGRLRDITGATDALLTTSCTHALEMSMLLLDVRPGDEVVLPSFTFTSAAIAVVARGATPVFVDIEGPSGNLDVGQVAEALTPRTKAVIAMHYGGASVDLDALLATTREAGVALIEDNAHGLGGRSGAHRLGTAGVLGTQSFHDTKNVHCGEGGALLVNDPALWERAEVVREKGTNRARFLRGQVDKYTWQDEGSSYLPSELNAAVLDAQLAAFDEIQQRRLGVWTAYAEGLADWAGHVGATLVSDTAGLEHSAHLFYALMPDHEGQQGLIAHLREAGVRAAFHYVPLDSSPAGRRYGRTAHALDRTARFSAQLVRLPLWAGLADAQIERVIEGVSSYRPVRVA</sequence>
<dbReference type="PANTHER" id="PTHR30244:SF34">
    <property type="entry name" value="DTDP-4-AMINO-4,6-DIDEOXYGALACTOSE TRANSAMINASE"/>
    <property type="match status" value="1"/>
</dbReference>
<proteinExistence type="inferred from homology"/>
<dbReference type="InterPro" id="IPR015421">
    <property type="entry name" value="PyrdxlP-dep_Trfase_major"/>
</dbReference>
<keyword evidence="6" id="KW-1185">Reference proteome</keyword>
<dbReference type="NCBIfam" id="NF008687">
    <property type="entry name" value="PRK11706.1"/>
    <property type="match status" value="1"/>
</dbReference>
<dbReference type="Gene3D" id="3.40.640.10">
    <property type="entry name" value="Type I PLP-dependent aspartate aminotransferase-like (Major domain)"/>
    <property type="match status" value="1"/>
</dbReference>
<dbReference type="Gene3D" id="3.90.1150.10">
    <property type="entry name" value="Aspartate Aminotransferase, domain 1"/>
    <property type="match status" value="1"/>
</dbReference>
<name>A0A852STV4_9MICO</name>
<dbReference type="GO" id="GO:0019180">
    <property type="term" value="F:dTDP-4-amino-4,6-dideoxygalactose transaminase activity"/>
    <property type="evidence" value="ECO:0007669"/>
    <property type="project" value="UniProtKB-EC"/>
</dbReference>
<dbReference type="InterPro" id="IPR015422">
    <property type="entry name" value="PyrdxlP-dep_Trfase_small"/>
</dbReference>
<evidence type="ECO:0000313" key="6">
    <source>
        <dbReference type="Proteomes" id="UP000549913"/>
    </source>
</evidence>
<accession>A0A852STV4</accession>
<comment type="caution">
    <text evidence="5">The sequence shown here is derived from an EMBL/GenBank/DDBJ whole genome shotgun (WGS) entry which is preliminary data.</text>
</comment>
<evidence type="ECO:0000256" key="4">
    <source>
        <dbReference type="RuleBase" id="RU004508"/>
    </source>
</evidence>
<evidence type="ECO:0000256" key="3">
    <source>
        <dbReference type="PIRSR" id="PIRSR000390-2"/>
    </source>
</evidence>
<feature type="active site" description="Proton acceptor" evidence="2">
    <location>
        <position position="184"/>
    </location>
</feature>
<dbReference type="GO" id="GO:0000271">
    <property type="term" value="P:polysaccharide biosynthetic process"/>
    <property type="evidence" value="ECO:0007669"/>
    <property type="project" value="TreeGrafter"/>
</dbReference>
<comment type="cofactor">
    <cofactor evidence="1">
        <name>pyridoxal 5'-phosphate</name>
        <dbReference type="ChEBI" id="CHEBI:597326"/>
    </cofactor>
</comment>
<protein>
    <submittedName>
        <fullName evidence="5">dTDP-4-amino-4,6-dideoxygalactose transaminase</fullName>
        <ecNumber evidence="5">2.6.1.59</ecNumber>
    </submittedName>
</protein>
<comment type="similarity">
    <text evidence="4">Belongs to the DegT/DnrJ/EryC1 family.</text>
</comment>
<dbReference type="CDD" id="cd00616">
    <property type="entry name" value="AHBA_syn"/>
    <property type="match status" value="1"/>
</dbReference>